<dbReference type="SUPFAM" id="SSF48113">
    <property type="entry name" value="Heme-dependent peroxidases"/>
    <property type="match status" value="1"/>
</dbReference>
<keyword evidence="4" id="KW-0408">Iron</keyword>
<dbReference type="Gene3D" id="1.10.640.10">
    <property type="entry name" value="Haem peroxidase domain superfamily, animal type"/>
    <property type="match status" value="1"/>
</dbReference>
<dbReference type="PANTHER" id="PTHR11903:SF37">
    <property type="entry name" value="PSI-PRODUCING OXYGENASE A"/>
    <property type="match status" value="1"/>
</dbReference>
<dbReference type="GO" id="GO:0004601">
    <property type="term" value="F:peroxidase activity"/>
    <property type="evidence" value="ECO:0007669"/>
    <property type="project" value="InterPro"/>
</dbReference>
<proteinExistence type="predicted"/>
<sequence>MSVLLTRDRAYRAAALLDFFRTSDDTETVANPDFSISSTSSYLDLSPLYGNNVQEQEAVRNMKGGMLKPDTFSEHRLLGFPPGFCGLLITFNRFHNYVAGELERINGSGRFGPNLRLSREAAERKIDKDLFNTARLCCHMRPLRQYYLSDYTRTILNLNYAPDSSWVLDPRESFSQVFDKVDFPVSSGNQVSVEFNLIYRWHSNVSVKDEKCSQDLFQKLFQGQDVPKLPLRDFLAGLSNWREDIMAQEPEYRTLAGLNSFVAPSSTNLPCQLNS</sequence>
<evidence type="ECO:0000313" key="6">
    <source>
        <dbReference type="Proteomes" id="UP000009097"/>
    </source>
</evidence>
<dbReference type="GO" id="GO:0020037">
    <property type="term" value="F:heme binding"/>
    <property type="evidence" value="ECO:0007669"/>
    <property type="project" value="InterPro"/>
</dbReference>
<dbReference type="KEGG" id="fox:FOXG_04734"/>
<dbReference type="Pfam" id="PF03098">
    <property type="entry name" value="An_peroxidase"/>
    <property type="match status" value="1"/>
</dbReference>
<evidence type="ECO:0000256" key="3">
    <source>
        <dbReference type="ARBA" id="ARBA00023002"/>
    </source>
</evidence>
<dbReference type="OrthoDB" id="823504at2759"/>
<accession>A0A0J9UQC2</accession>
<keyword evidence="1" id="KW-0479">Metal-binding</keyword>
<keyword evidence="2" id="KW-0223">Dioxygenase</keyword>
<dbReference type="InterPro" id="IPR019791">
    <property type="entry name" value="Haem_peroxidase_animal"/>
</dbReference>
<dbReference type="VEuPathDB" id="FungiDB:FOXG_04734"/>
<dbReference type="AlphaFoldDB" id="A0A0J9UQC2"/>
<evidence type="ECO:0000313" key="5">
    <source>
        <dbReference type="EMBL" id="KNB01510.1"/>
    </source>
</evidence>
<gene>
    <name evidence="5" type="ORF">FOXG_04734</name>
</gene>
<dbReference type="GeneID" id="28946756"/>
<dbReference type="PANTHER" id="PTHR11903">
    <property type="entry name" value="PROSTAGLANDIN G/H SYNTHASE"/>
    <property type="match status" value="1"/>
</dbReference>
<evidence type="ECO:0000256" key="1">
    <source>
        <dbReference type="ARBA" id="ARBA00022723"/>
    </source>
</evidence>
<dbReference type="InterPro" id="IPR010255">
    <property type="entry name" value="Haem_peroxidase_sf"/>
</dbReference>
<dbReference type="Proteomes" id="UP000009097">
    <property type="component" value="Unassembled WGS sequence"/>
</dbReference>
<evidence type="ECO:0008006" key="7">
    <source>
        <dbReference type="Google" id="ProtNLM"/>
    </source>
</evidence>
<organism evidence="5 6">
    <name type="scientific">Fusarium oxysporum f. sp. lycopersici (strain 4287 / CBS 123668 / FGSC 9935 / NRRL 34936)</name>
    <name type="common">Fusarium vascular wilt of tomato</name>
    <dbReference type="NCBI Taxonomy" id="426428"/>
    <lineage>
        <taxon>Eukaryota</taxon>
        <taxon>Fungi</taxon>
        <taxon>Dikarya</taxon>
        <taxon>Ascomycota</taxon>
        <taxon>Pezizomycotina</taxon>
        <taxon>Sordariomycetes</taxon>
        <taxon>Hypocreomycetidae</taxon>
        <taxon>Hypocreales</taxon>
        <taxon>Nectriaceae</taxon>
        <taxon>Fusarium</taxon>
        <taxon>Fusarium oxysporum species complex</taxon>
    </lineage>
</organism>
<reference evidence="5" key="2">
    <citation type="journal article" date="2010" name="Nature">
        <title>Comparative genomics reveals mobile pathogenicity chromosomes in Fusarium.</title>
        <authorList>
            <person name="Ma L.J."/>
            <person name="van der Does H.C."/>
            <person name="Borkovich K.A."/>
            <person name="Coleman J.J."/>
            <person name="Daboussi M.J."/>
            <person name="Di Pietro A."/>
            <person name="Dufresne M."/>
            <person name="Freitag M."/>
            <person name="Grabherr M."/>
            <person name="Henrissat B."/>
            <person name="Houterman P.M."/>
            <person name="Kang S."/>
            <person name="Shim W.B."/>
            <person name="Woloshuk C."/>
            <person name="Xie X."/>
            <person name="Xu J.R."/>
            <person name="Antoniw J."/>
            <person name="Baker S.E."/>
            <person name="Bluhm B.H."/>
            <person name="Breakspear A."/>
            <person name="Brown D.W."/>
            <person name="Butchko R.A."/>
            <person name="Chapman S."/>
            <person name="Coulson R."/>
            <person name="Coutinho P.M."/>
            <person name="Danchin E.G."/>
            <person name="Diener A."/>
            <person name="Gale L.R."/>
            <person name="Gardiner D.M."/>
            <person name="Goff S."/>
            <person name="Hammond-Kosack K.E."/>
            <person name="Hilburn K."/>
            <person name="Hua-Van A."/>
            <person name="Jonkers W."/>
            <person name="Kazan K."/>
            <person name="Kodira C.D."/>
            <person name="Koehrsen M."/>
            <person name="Kumar L."/>
            <person name="Lee Y.H."/>
            <person name="Li L."/>
            <person name="Manners J.M."/>
            <person name="Miranda-Saavedra D."/>
            <person name="Mukherjee M."/>
            <person name="Park G."/>
            <person name="Park J."/>
            <person name="Park S.Y."/>
            <person name="Proctor R.H."/>
            <person name="Regev A."/>
            <person name="Ruiz-Roldan M.C."/>
            <person name="Sain D."/>
            <person name="Sakthikumar S."/>
            <person name="Sykes S."/>
            <person name="Schwartz D.C."/>
            <person name="Turgeon B.G."/>
            <person name="Wapinski I."/>
            <person name="Yoder O."/>
            <person name="Young S."/>
            <person name="Zeng Q."/>
            <person name="Zhou S."/>
            <person name="Galagan J."/>
            <person name="Cuomo C.A."/>
            <person name="Kistler H.C."/>
            <person name="Rep M."/>
        </authorList>
    </citation>
    <scope>NUCLEOTIDE SEQUENCE [LARGE SCALE GENOMIC DNA]</scope>
    <source>
        <strain evidence="5">4287</strain>
    </source>
</reference>
<dbReference type="GO" id="GO:0051213">
    <property type="term" value="F:dioxygenase activity"/>
    <property type="evidence" value="ECO:0007669"/>
    <property type="project" value="UniProtKB-KW"/>
</dbReference>
<name>A0A0J9UQC2_FUSO4</name>
<reference evidence="5" key="1">
    <citation type="submission" date="2007-04" db="EMBL/GenBank/DDBJ databases">
        <authorList>
            <consortium name="The Broad Institute Genome Sequencing Platform"/>
            <person name="Birren B."/>
            <person name="Lander E."/>
            <person name="Galagan J."/>
            <person name="Nusbaum C."/>
            <person name="Devon K."/>
            <person name="Ma L.-J."/>
            <person name="Jaffe D."/>
            <person name="Butler J."/>
            <person name="Alvarez P."/>
            <person name="Gnerre S."/>
            <person name="Grabherr M."/>
            <person name="Kleber M."/>
            <person name="Mauceli E."/>
            <person name="Brockman W."/>
            <person name="MacCallum I.A."/>
            <person name="Young S."/>
            <person name="LaButti K."/>
            <person name="DeCaprio D."/>
            <person name="Crawford M."/>
            <person name="Koehrsen M."/>
            <person name="Engels R."/>
            <person name="Montgomery P."/>
            <person name="Pearson M."/>
            <person name="Howarth C."/>
            <person name="Larson L."/>
            <person name="White J."/>
            <person name="O'Leary S."/>
            <person name="Kodira C."/>
            <person name="Zeng Q."/>
            <person name="Yandava C."/>
            <person name="Alvarado L."/>
            <person name="Kistler C."/>
            <person name="Shim W.-B."/>
            <person name="Kang S."/>
            <person name="Woloshuk C."/>
        </authorList>
    </citation>
    <scope>NUCLEOTIDE SEQUENCE</scope>
    <source>
        <strain evidence="5">4287</strain>
    </source>
</reference>
<dbReference type="InterPro" id="IPR037120">
    <property type="entry name" value="Haem_peroxidase_sf_animal"/>
</dbReference>
<dbReference type="GO" id="GO:0006979">
    <property type="term" value="P:response to oxidative stress"/>
    <property type="evidence" value="ECO:0007669"/>
    <property type="project" value="InterPro"/>
</dbReference>
<keyword evidence="3" id="KW-0560">Oxidoreductase</keyword>
<dbReference type="GO" id="GO:0006631">
    <property type="term" value="P:fatty acid metabolic process"/>
    <property type="evidence" value="ECO:0007669"/>
    <property type="project" value="UniProtKB-ARBA"/>
</dbReference>
<evidence type="ECO:0000256" key="2">
    <source>
        <dbReference type="ARBA" id="ARBA00022964"/>
    </source>
</evidence>
<protein>
    <recommendedName>
        <fullName evidence="7">Heme peroxidase</fullName>
    </recommendedName>
</protein>
<dbReference type="RefSeq" id="XP_018239555.1">
    <property type="nucleotide sequence ID" value="XM_018382770.1"/>
</dbReference>
<dbReference type="GO" id="GO:0046872">
    <property type="term" value="F:metal ion binding"/>
    <property type="evidence" value="ECO:0007669"/>
    <property type="project" value="UniProtKB-KW"/>
</dbReference>
<dbReference type="EMBL" id="DS231700">
    <property type="protein sequence ID" value="KNB01510.1"/>
    <property type="molecule type" value="Genomic_DNA"/>
</dbReference>
<evidence type="ECO:0000256" key="4">
    <source>
        <dbReference type="ARBA" id="ARBA00023004"/>
    </source>
</evidence>
<dbReference type="PROSITE" id="PS50292">
    <property type="entry name" value="PEROXIDASE_3"/>
    <property type="match status" value="1"/>
</dbReference>
<dbReference type="InterPro" id="IPR050783">
    <property type="entry name" value="Oxylipin_biosynth_metab"/>
</dbReference>